<dbReference type="AlphaFoldDB" id="A0AAD7ESK3"/>
<reference evidence="2" key="1">
    <citation type="submission" date="2023-03" db="EMBL/GenBank/DDBJ databases">
        <title>Massive genome expansion in bonnet fungi (Mycena s.s.) driven by repeated elements and novel gene families across ecological guilds.</title>
        <authorList>
            <consortium name="Lawrence Berkeley National Laboratory"/>
            <person name="Harder C.B."/>
            <person name="Miyauchi S."/>
            <person name="Viragh M."/>
            <person name="Kuo A."/>
            <person name="Thoen E."/>
            <person name="Andreopoulos B."/>
            <person name="Lu D."/>
            <person name="Skrede I."/>
            <person name="Drula E."/>
            <person name="Henrissat B."/>
            <person name="Morin E."/>
            <person name="Kohler A."/>
            <person name="Barry K."/>
            <person name="LaButti K."/>
            <person name="Morin E."/>
            <person name="Salamov A."/>
            <person name="Lipzen A."/>
            <person name="Mereny Z."/>
            <person name="Hegedus B."/>
            <person name="Baldrian P."/>
            <person name="Stursova M."/>
            <person name="Weitz H."/>
            <person name="Taylor A."/>
            <person name="Grigoriev I.V."/>
            <person name="Nagy L.G."/>
            <person name="Martin F."/>
            <person name="Kauserud H."/>
        </authorList>
    </citation>
    <scope>NUCLEOTIDE SEQUENCE</scope>
    <source>
        <strain evidence="2">CBHHK002</strain>
    </source>
</reference>
<feature type="region of interest" description="Disordered" evidence="1">
    <location>
        <begin position="117"/>
        <end position="137"/>
    </location>
</feature>
<evidence type="ECO:0000313" key="3">
    <source>
        <dbReference type="Proteomes" id="UP001218218"/>
    </source>
</evidence>
<comment type="caution">
    <text evidence="2">The sequence shown here is derived from an EMBL/GenBank/DDBJ whole genome shotgun (WGS) entry which is preliminary data.</text>
</comment>
<gene>
    <name evidence="2" type="ORF">DFH08DRAFT_1001854</name>
</gene>
<sequence length="137" mass="15233">MAPEWSRDIAQLYYNMGWSADLEVWMAQHGNSAAPDYTCYPFTPGTAAPGLKECYRCGLLPDPPHFGPSACRERGHPLVPTRELNIRSIVGQIVHPPRQRTAGISQVTEVPYDLFGGFDPEQPLYEAQSENGEEPTD</sequence>
<keyword evidence="3" id="KW-1185">Reference proteome</keyword>
<accession>A0AAD7ESK3</accession>
<protein>
    <submittedName>
        <fullName evidence="2">Uncharacterized protein</fullName>
    </submittedName>
</protein>
<evidence type="ECO:0000313" key="2">
    <source>
        <dbReference type="EMBL" id="KAJ7347185.1"/>
    </source>
</evidence>
<dbReference type="EMBL" id="JARIHO010000019">
    <property type="protein sequence ID" value="KAJ7347185.1"/>
    <property type="molecule type" value="Genomic_DNA"/>
</dbReference>
<name>A0AAD7ESK3_9AGAR</name>
<proteinExistence type="predicted"/>
<evidence type="ECO:0000256" key="1">
    <source>
        <dbReference type="SAM" id="MobiDB-lite"/>
    </source>
</evidence>
<organism evidence="2 3">
    <name type="scientific">Mycena albidolilacea</name>
    <dbReference type="NCBI Taxonomy" id="1033008"/>
    <lineage>
        <taxon>Eukaryota</taxon>
        <taxon>Fungi</taxon>
        <taxon>Dikarya</taxon>
        <taxon>Basidiomycota</taxon>
        <taxon>Agaricomycotina</taxon>
        <taxon>Agaricomycetes</taxon>
        <taxon>Agaricomycetidae</taxon>
        <taxon>Agaricales</taxon>
        <taxon>Marasmiineae</taxon>
        <taxon>Mycenaceae</taxon>
        <taxon>Mycena</taxon>
    </lineage>
</organism>
<dbReference type="Proteomes" id="UP001218218">
    <property type="component" value="Unassembled WGS sequence"/>
</dbReference>